<keyword evidence="3" id="KW-1185">Reference proteome</keyword>
<feature type="compositionally biased region" description="Low complexity" evidence="1">
    <location>
        <begin position="132"/>
        <end position="144"/>
    </location>
</feature>
<proteinExistence type="predicted"/>
<feature type="region of interest" description="Disordered" evidence="1">
    <location>
        <begin position="78"/>
        <end position="104"/>
    </location>
</feature>
<gene>
    <name evidence="2" type="ORF">SKAU_G00244900</name>
</gene>
<comment type="caution">
    <text evidence="2">The sequence shown here is derived from an EMBL/GenBank/DDBJ whole genome shotgun (WGS) entry which is preliminary data.</text>
</comment>
<reference evidence="2" key="1">
    <citation type="journal article" date="2023" name="Science">
        <title>Genome structures resolve the early diversification of teleost fishes.</title>
        <authorList>
            <person name="Parey E."/>
            <person name="Louis A."/>
            <person name="Montfort J."/>
            <person name="Bouchez O."/>
            <person name="Roques C."/>
            <person name="Iampietro C."/>
            <person name="Lluch J."/>
            <person name="Castinel A."/>
            <person name="Donnadieu C."/>
            <person name="Desvignes T."/>
            <person name="Floi Bucao C."/>
            <person name="Jouanno E."/>
            <person name="Wen M."/>
            <person name="Mejri S."/>
            <person name="Dirks R."/>
            <person name="Jansen H."/>
            <person name="Henkel C."/>
            <person name="Chen W.J."/>
            <person name="Zahm M."/>
            <person name="Cabau C."/>
            <person name="Klopp C."/>
            <person name="Thompson A.W."/>
            <person name="Robinson-Rechavi M."/>
            <person name="Braasch I."/>
            <person name="Lecointre G."/>
            <person name="Bobe J."/>
            <person name="Postlethwait J.H."/>
            <person name="Berthelot C."/>
            <person name="Roest Crollius H."/>
            <person name="Guiguen Y."/>
        </authorList>
    </citation>
    <scope>NUCLEOTIDE SEQUENCE</scope>
    <source>
        <strain evidence="2">WJC10195</strain>
    </source>
</reference>
<protein>
    <submittedName>
        <fullName evidence="2">Uncharacterized protein</fullName>
    </submittedName>
</protein>
<dbReference type="EMBL" id="JAINUF010000009">
    <property type="protein sequence ID" value="KAJ8349360.1"/>
    <property type="molecule type" value="Genomic_DNA"/>
</dbReference>
<accession>A0A9Q1F1Z2</accession>
<dbReference type="Proteomes" id="UP001152622">
    <property type="component" value="Chromosome 9"/>
</dbReference>
<dbReference type="OrthoDB" id="10068084at2759"/>
<evidence type="ECO:0000313" key="3">
    <source>
        <dbReference type="Proteomes" id="UP001152622"/>
    </source>
</evidence>
<organism evidence="2 3">
    <name type="scientific">Synaphobranchus kaupii</name>
    <name type="common">Kaup's arrowtooth eel</name>
    <dbReference type="NCBI Taxonomy" id="118154"/>
    <lineage>
        <taxon>Eukaryota</taxon>
        <taxon>Metazoa</taxon>
        <taxon>Chordata</taxon>
        <taxon>Craniata</taxon>
        <taxon>Vertebrata</taxon>
        <taxon>Euteleostomi</taxon>
        <taxon>Actinopterygii</taxon>
        <taxon>Neopterygii</taxon>
        <taxon>Teleostei</taxon>
        <taxon>Anguilliformes</taxon>
        <taxon>Synaphobranchidae</taxon>
        <taxon>Synaphobranchus</taxon>
    </lineage>
</organism>
<name>A0A9Q1F1Z2_SYNKA</name>
<evidence type="ECO:0000313" key="2">
    <source>
        <dbReference type="EMBL" id="KAJ8349360.1"/>
    </source>
</evidence>
<sequence length="569" mass="63759">MDLEELAETASQRLWFLRLDQLKEVCVEAKISSGNVTTRRALIRLIMESIDDVINDEEEDVAKHYLRTMLKSVEQIIENPGSIDGGEKTESTTQNSKETAEERSWAEKYSQLQLNSQALQDEVRRLSERVNSASPSQASAPQSALPTAVNRLPEVTIRREFKICGQIGEKGQKDRLSYTNLMHQIDRGLRKGHSEAEVMEVVVKSISPGLSIRDMLEIKSDLTLPQLKAILKGRESPQNFLFRAIELKERLLLASREVGSDEQYRPELIQKKFMRSVSTGLISDHIKFQLKPYLDNQGVTDEMLIDRMNEAASVESERQAKQKKNTSSKVPKVNELQTELQTSQQGQGVAGNRVGVQEQSAEVVKPKSCKAPTVTSSRDSELYETVRLLREEMAEIRKSINNSQGPTHQVTIINENWRKSCLPHIRLQSTDELLGEDAMLVGKAVNQTPIPFAGWVELKFKLGSKRGPQPELLVPVLVSNEPGVAEPPIIGYNVIERLVMNGMEQQPEVTTAAVREAFSIDCKKANVLIRIVQSRDQSEREGVVKVGRLKTAIPAGQTREVRTGPLPTK</sequence>
<evidence type="ECO:0000256" key="1">
    <source>
        <dbReference type="SAM" id="MobiDB-lite"/>
    </source>
</evidence>
<dbReference type="AlphaFoldDB" id="A0A9Q1F1Z2"/>
<feature type="region of interest" description="Disordered" evidence="1">
    <location>
        <begin position="126"/>
        <end position="146"/>
    </location>
</feature>